<keyword evidence="7" id="KW-0407">Ion channel</keyword>
<dbReference type="GO" id="GO:0016020">
    <property type="term" value="C:membrane"/>
    <property type="evidence" value="ECO:0007669"/>
    <property type="project" value="UniProtKB-SubCell"/>
</dbReference>
<feature type="domain" description="Calmodulin-binding" evidence="9">
    <location>
        <begin position="56"/>
        <end position="106"/>
    </location>
</feature>
<dbReference type="InterPro" id="IPR013099">
    <property type="entry name" value="K_chnl_dom"/>
</dbReference>
<dbReference type="Pfam" id="PF02888">
    <property type="entry name" value="CaMBD"/>
    <property type="match status" value="1"/>
</dbReference>
<dbReference type="InterPro" id="IPR015449">
    <property type="entry name" value="K_chnl_Ca-activ_SK"/>
</dbReference>
<evidence type="ECO:0000256" key="7">
    <source>
        <dbReference type="ARBA" id="ARBA00023303"/>
    </source>
</evidence>
<comment type="subcellular location">
    <subcellularLocation>
        <location evidence="1">Membrane</location>
        <topology evidence="1">Multi-pass membrane protein</topology>
    </subcellularLocation>
</comment>
<keyword evidence="11" id="KW-1185">Reference proteome</keyword>
<evidence type="ECO:0000256" key="8">
    <source>
        <dbReference type="SAM" id="Phobius"/>
    </source>
</evidence>
<accession>A0A183DAE5</accession>
<dbReference type="Pfam" id="PF07885">
    <property type="entry name" value="Ion_trans_2"/>
    <property type="match status" value="1"/>
</dbReference>
<dbReference type="Proteomes" id="UP000271098">
    <property type="component" value="Unassembled WGS sequence"/>
</dbReference>
<keyword evidence="6 8" id="KW-0472">Membrane</keyword>
<dbReference type="GO" id="GO:0005516">
    <property type="term" value="F:calmodulin binding"/>
    <property type="evidence" value="ECO:0007669"/>
    <property type="project" value="InterPro"/>
</dbReference>
<dbReference type="InterPro" id="IPR036122">
    <property type="entry name" value="CaM-bd_dom_sf"/>
</dbReference>
<dbReference type="SMART" id="SM01053">
    <property type="entry name" value="CaMBD"/>
    <property type="match status" value="1"/>
</dbReference>
<evidence type="ECO:0000256" key="2">
    <source>
        <dbReference type="ARBA" id="ARBA00022448"/>
    </source>
</evidence>
<keyword evidence="4 8" id="KW-1133">Transmembrane helix</keyword>
<evidence type="ECO:0000313" key="11">
    <source>
        <dbReference type="Proteomes" id="UP000271098"/>
    </source>
</evidence>
<evidence type="ECO:0000256" key="4">
    <source>
        <dbReference type="ARBA" id="ARBA00022989"/>
    </source>
</evidence>
<dbReference type="EMBL" id="UYRT01012372">
    <property type="protein sequence ID" value="VDK51751.1"/>
    <property type="molecule type" value="Genomic_DNA"/>
</dbReference>
<dbReference type="WBParaSite" id="GPUH_0000569401-mRNA-1">
    <property type="protein sequence ID" value="GPUH_0000569401-mRNA-1"/>
    <property type="gene ID" value="GPUH_0000569401"/>
</dbReference>
<evidence type="ECO:0000256" key="6">
    <source>
        <dbReference type="ARBA" id="ARBA00023136"/>
    </source>
</evidence>
<evidence type="ECO:0000259" key="9">
    <source>
        <dbReference type="SMART" id="SM01053"/>
    </source>
</evidence>
<keyword evidence="3 8" id="KW-0812">Transmembrane</keyword>
<dbReference type="AlphaFoldDB" id="A0A183DAE5"/>
<reference evidence="12" key="1">
    <citation type="submission" date="2016-06" db="UniProtKB">
        <authorList>
            <consortium name="WormBaseParasite"/>
        </authorList>
    </citation>
    <scope>IDENTIFICATION</scope>
</reference>
<feature type="transmembrane region" description="Helical" evidence="8">
    <location>
        <begin position="17"/>
        <end position="38"/>
    </location>
</feature>
<evidence type="ECO:0000256" key="3">
    <source>
        <dbReference type="ARBA" id="ARBA00022692"/>
    </source>
</evidence>
<evidence type="ECO:0000256" key="5">
    <source>
        <dbReference type="ARBA" id="ARBA00023065"/>
    </source>
</evidence>
<evidence type="ECO:0000256" key="1">
    <source>
        <dbReference type="ARBA" id="ARBA00004141"/>
    </source>
</evidence>
<evidence type="ECO:0000313" key="12">
    <source>
        <dbReference type="WBParaSite" id="GPUH_0000569401-mRNA-1"/>
    </source>
</evidence>
<protein>
    <submittedName>
        <fullName evidence="12">CaMBD domain-containing protein</fullName>
    </submittedName>
</protein>
<sequence>MLNGYGDIVPRTQCGRIIAIFVGVVGATVSSILIAVISRKILLTEDQRNVNNFMNDSKLTKEYKHAAARVLQHTWHIYKCLTASQSKHADSVLRDYQRKFLGSIHK</sequence>
<dbReference type="GO" id="GO:0016286">
    <property type="term" value="F:small conductance calcium-activated potassium channel activity"/>
    <property type="evidence" value="ECO:0007669"/>
    <property type="project" value="InterPro"/>
</dbReference>
<dbReference type="InterPro" id="IPR004178">
    <property type="entry name" value="CaM-bd_dom"/>
</dbReference>
<keyword evidence="2" id="KW-0813">Transport</keyword>
<reference evidence="10 11" key="2">
    <citation type="submission" date="2018-11" db="EMBL/GenBank/DDBJ databases">
        <authorList>
            <consortium name="Pathogen Informatics"/>
        </authorList>
    </citation>
    <scope>NUCLEOTIDE SEQUENCE [LARGE SCALE GENOMIC DNA]</scope>
</reference>
<name>A0A183DAE5_9BILA</name>
<dbReference type="Gene3D" id="1.10.287.70">
    <property type="match status" value="2"/>
</dbReference>
<dbReference type="SUPFAM" id="SSF81327">
    <property type="entry name" value="Small-conductance potassium channel"/>
    <property type="match status" value="1"/>
</dbReference>
<organism evidence="12">
    <name type="scientific">Gongylonema pulchrum</name>
    <dbReference type="NCBI Taxonomy" id="637853"/>
    <lineage>
        <taxon>Eukaryota</taxon>
        <taxon>Metazoa</taxon>
        <taxon>Ecdysozoa</taxon>
        <taxon>Nematoda</taxon>
        <taxon>Chromadorea</taxon>
        <taxon>Rhabditida</taxon>
        <taxon>Spirurina</taxon>
        <taxon>Spiruromorpha</taxon>
        <taxon>Spiruroidea</taxon>
        <taxon>Gongylonematidae</taxon>
        <taxon>Gongylonema</taxon>
    </lineage>
</organism>
<dbReference type="OrthoDB" id="73653at2759"/>
<dbReference type="SUPFAM" id="SSF81324">
    <property type="entry name" value="Voltage-gated potassium channels"/>
    <property type="match status" value="1"/>
</dbReference>
<keyword evidence="5" id="KW-0406">Ion transport</keyword>
<proteinExistence type="predicted"/>
<dbReference type="PANTHER" id="PTHR10153">
    <property type="entry name" value="SMALL CONDUCTANCE CALCIUM-ACTIVATED POTASSIUM CHANNEL"/>
    <property type="match status" value="1"/>
</dbReference>
<evidence type="ECO:0000313" key="10">
    <source>
        <dbReference type="EMBL" id="VDK51751.1"/>
    </source>
</evidence>
<gene>
    <name evidence="10" type="ORF">GPUH_LOCUS5686</name>
</gene>